<comment type="caution">
    <text evidence="2">The sequence shown here is derived from an EMBL/GenBank/DDBJ whole genome shotgun (WGS) entry which is preliminary data.</text>
</comment>
<dbReference type="Pfam" id="PF04149">
    <property type="entry name" value="DUF397"/>
    <property type="match status" value="1"/>
</dbReference>
<dbReference type="InterPro" id="IPR007278">
    <property type="entry name" value="DUF397"/>
</dbReference>
<gene>
    <name evidence="2" type="ORF">ACFORO_08480</name>
</gene>
<feature type="domain" description="DUF397" evidence="1">
    <location>
        <begin position="15"/>
        <end position="66"/>
    </location>
</feature>
<dbReference type="EMBL" id="JBHRWI010000012">
    <property type="protein sequence ID" value="MFC3510195.1"/>
    <property type="molecule type" value="Genomic_DNA"/>
</dbReference>
<evidence type="ECO:0000313" key="2">
    <source>
        <dbReference type="EMBL" id="MFC3510195.1"/>
    </source>
</evidence>
<reference evidence="3" key="1">
    <citation type="journal article" date="2019" name="Int. J. Syst. Evol. Microbiol.">
        <title>The Global Catalogue of Microorganisms (GCM) 10K type strain sequencing project: providing services to taxonomists for standard genome sequencing and annotation.</title>
        <authorList>
            <consortium name="The Broad Institute Genomics Platform"/>
            <consortium name="The Broad Institute Genome Sequencing Center for Infectious Disease"/>
            <person name="Wu L."/>
            <person name="Ma J."/>
        </authorList>
    </citation>
    <scope>NUCLEOTIDE SEQUENCE [LARGE SCALE GENOMIC DNA]</scope>
    <source>
        <strain evidence="3">CGMCC 4.7682</strain>
    </source>
</reference>
<evidence type="ECO:0000259" key="1">
    <source>
        <dbReference type="Pfam" id="PF04149"/>
    </source>
</evidence>
<protein>
    <submittedName>
        <fullName evidence="2">DUF397 domain-containing protein</fullName>
    </submittedName>
</protein>
<sequence>MKHEDAVTALAGATNWHKASYSKENACVEVGFVPGLVGVRDTKLGAASPILAFDPSEWDAFLRGVKDGEFDLT</sequence>
<name>A0ABV7QA64_9PSEU</name>
<organism evidence="2 3">
    <name type="scientific">Amycolatopsis halotolerans</name>
    <dbReference type="NCBI Taxonomy" id="330083"/>
    <lineage>
        <taxon>Bacteria</taxon>
        <taxon>Bacillati</taxon>
        <taxon>Actinomycetota</taxon>
        <taxon>Actinomycetes</taxon>
        <taxon>Pseudonocardiales</taxon>
        <taxon>Pseudonocardiaceae</taxon>
        <taxon>Amycolatopsis</taxon>
    </lineage>
</organism>
<proteinExistence type="predicted"/>
<accession>A0ABV7QA64</accession>
<dbReference type="RefSeq" id="WP_377868224.1">
    <property type="nucleotide sequence ID" value="NZ_JBHMAY010000005.1"/>
</dbReference>
<keyword evidence="3" id="KW-1185">Reference proteome</keyword>
<evidence type="ECO:0000313" key="3">
    <source>
        <dbReference type="Proteomes" id="UP001595764"/>
    </source>
</evidence>
<dbReference type="Proteomes" id="UP001595764">
    <property type="component" value="Unassembled WGS sequence"/>
</dbReference>